<comment type="caution">
    <text evidence="4">The sequence shown here is derived from an EMBL/GenBank/DDBJ whole genome shotgun (WGS) entry which is preliminary data.</text>
</comment>
<evidence type="ECO:0000313" key="7">
    <source>
        <dbReference type="Proteomes" id="UP000321514"/>
    </source>
</evidence>
<evidence type="ECO:0000256" key="2">
    <source>
        <dbReference type="SAM" id="SignalP"/>
    </source>
</evidence>
<dbReference type="PROSITE" id="PS00046">
    <property type="entry name" value="HISTONE_H2A"/>
    <property type="match status" value="1"/>
</dbReference>
<dbReference type="Proteomes" id="UP000183760">
    <property type="component" value="Unassembled WGS sequence"/>
</dbReference>
<sequence>MPRCIARLVLLSSLLIPLVARGGPLRQVAEDPAAGFVEDSPPMAGRFTFNLGAGLVFPVGESHSRFKAGWGFLIGAGYHLTERFGLRAEYQYSDYNLKSDVLPDERVSGGHVMQYGDLNLFLGLLSGRRLGLYVTAGPGLYYRKVELSQFAGTGFIPVCDPWFFTCYTEVVPVDVILDSRSSTDIGVNGGVGLTYRLYGTVRVYLEARYHHIFGPEYQTATGARRANGQYLPINLGLSF</sequence>
<evidence type="ECO:0000313" key="5">
    <source>
        <dbReference type="EMBL" id="SET84071.1"/>
    </source>
</evidence>
<feature type="signal peptide" evidence="2">
    <location>
        <begin position="1"/>
        <end position="22"/>
    </location>
</feature>
<dbReference type="InterPro" id="IPR027385">
    <property type="entry name" value="Beta-barrel_OMP"/>
</dbReference>
<dbReference type="InterPro" id="IPR011250">
    <property type="entry name" value="OMP/PagP_B-barrel"/>
</dbReference>
<evidence type="ECO:0000256" key="1">
    <source>
        <dbReference type="ARBA" id="ARBA00022729"/>
    </source>
</evidence>
<dbReference type="Proteomes" id="UP000321514">
    <property type="component" value="Unassembled WGS sequence"/>
</dbReference>
<dbReference type="EMBL" id="FOIB01000003">
    <property type="protein sequence ID" value="SET84071.1"/>
    <property type="molecule type" value="Genomic_DNA"/>
</dbReference>
<dbReference type="EMBL" id="BJXR01000065">
    <property type="protein sequence ID" value="GEN12617.1"/>
    <property type="molecule type" value="Genomic_DNA"/>
</dbReference>
<protein>
    <submittedName>
        <fullName evidence="5">Outer membrane protein beta-barrel domain-containing protein</fullName>
    </submittedName>
</protein>
<dbReference type="Gene3D" id="2.40.160.20">
    <property type="match status" value="1"/>
</dbReference>
<reference evidence="4 7" key="2">
    <citation type="submission" date="2019-07" db="EMBL/GenBank/DDBJ databases">
        <title>Whole genome shotgun sequence of Myxococcus fulvus NBRC 100333.</title>
        <authorList>
            <person name="Hosoyama A."/>
            <person name="Uohara A."/>
            <person name="Ohji S."/>
            <person name="Ichikawa N."/>
        </authorList>
    </citation>
    <scope>NUCLEOTIDE SEQUENCE [LARGE SCALE GENOMIC DNA]</scope>
    <source>
        <strain evidence="4 7">NBRC 100333</strain>
    </source>
</reference>
<dbReference type="STRING" id="1334629.MFUL124B02_23025"/>
<dbReference type="OrthoDB" id="5381819at2"/>
<feature type="domain" description="Outer membrane protein beta-barrel" evidence="3">
    <location>
        <begin position="52"/>
        <end position="219"/>
    </location>
</feature>
<accession>A0A511TEM1</accession>
<proteinExistence type="predicted"/>
<dbReference type="RefSeq" id="WP_074952462.1">
    <property type="nucleotide sequence ID" value="NZ_BJXR01000065.1"/>
</dbReference>
<keyword evidence="6" id="KW-1185">Reference proteome</keyword>
<evidence type="ECO:0000313" key="4">
    <source>
        <dbReference type="EMBL" id="GEN12617.1"/>
    </source>
</evidence>
<dbReference type="SUPFAM" id="SSF56925">
    <property type="entry name" value="OMPA-like"/>
    <property type="match status" value="1"/>
</dbReference>
<feature type="chain" id="PRO_5023004022" evidence="2">
    <location>
        <begin position="23"/>
        <end position="239"/>
    </location>
</feature>
<dbReference type="AlphaFoldDB" id="A0A511TEM1"/>
<keyword evidence="1 2" id="KW-0732">Signal</keyword>
<dbReference type="Pfam" id="PF13505">
    <property type="entry name" value="OMP_b-brl"/>
    <property type="match status" value="1"/>
</dbReference>
<evidence type="ECO:0000259" key="3">
    <source>
        <dbReference type="Pfam" id="PF13505"/>
    </source>
</evidence>
<reference evidence="5 6" key="1">
    <citation type="submission" date="2016-10" db="EMBL/GenBank/DDBJ databases">
        <authorList>
            <person name="Varghese N."/>
            <person name="Submissions S."/>
        </authorList>
    </citation>
    <scope>NUCLEOTIDE SEQUENCE [LARGE SCALE GENOMIC DNA]</scope>
    <source>
        <strain evidence="5 6">DSM 16525</strain>
    </source>
</reference>
<organism evidence="4 7">
    <name type="scientific">Myxococcus fulvus</name>
    <dbReference type="NCBI Taxonomy" id="33"/>
    <lineage>
        <taxon>Bacteria</taxon>
        <taxon>Pseudomonadati</taxon>
        <taxon>Myxococcota</taxon>
        <taxon>Myxococcia</taxon>
        <taxon>Myxococcales</taxon>
        <taxon>Cystobacterineae</taxon>
        <taxon>Myxococcaceae</taxon>
        <taxon>Myxococcus</taxon>
    </lineage>
</organism>
<gene>
    <name evidence="4" type="ORF">MFU01_76540</name>
    <name evidence="5" type="ORF">SAMN05443572_103449</name>
</gene>
<dbReference type="InterPro" id="IPR032458">
    <property type="entry name" value="Histone_H2A_CS"/>
</dbReference>
<evidence type="ECO:0000313" key="6">
    <source>
        <dbReference type="Proteomes" id="UP000183760"/>
    </source>
</evidence>
<name>A0A511TEM1_MYXFU</name>